<proteinExistence type="predicted"/>
<name>A0ABU5Z2H9_9MYCO</name>
<reference evidence="1 2" key="1">
    <citation type="submission" date="2023-12" db="EMBL/GenBank/DDBJ databases">
        <title>Description of new species of Mycobacterium terrae complex isolated from sewage at the Sao Paulo Zoological Park Foundation in Brazil.</title>
        <authorList>
            <person name="Romagnoli C.L."/>
            <person name="Conceicao E.C."/>
            <person name="Machado E."/>
            <person name="Barreto L.B.P.F."/>
            <person name="Sharma A."/>
            <person name="Silva N.M."/>
            <person name="Marques L.E."/>
            <person name="Juliana M.A."/>
            <person name="Lourenco M.C.S."/>
            <person name="Digiampietri L.A."/>
            <person name="Suffys P.N."/>
            <person name="Viana-Niero C."/>
        </authorList>
    </citation>
    <scope>NUCLEOTIDE SEQUENCE [LARGE SCALE GENOMIC DNA]</scope>
    <source>
        <strain evidence="1 2">MYC017</strain>
    </source>
</reference>
<organism evidence="1 2">
    <name type="scientific">[Mycobacterium] vasticus</name>
    <dbReference type="NCBI Taxonomy" id="2875777"/>
    <lineage>
        <taxon>Bacteria</taxon>
        <taxon>Bacillati</taxon>
        <taxon>Actinomycetota</taxon>
        <taxon>Actinomycetes</taxon>
        <taxon>Mycobacteriales</taxon>
        <taxon>Mycobacteriaceae</taxon>
        <taxon>Mycolicibacter</taxon>
    </lineage>
</organism>
<evidence type="ECO:0000313" key="2">
    <source>
        <dbReference type="Proteomes" id="UP001299283"/>
    </source>
</evidence>
<sequence length="177" mass="19583">MERTERVWSFWKSTAAAAITTLLLGGCAEVRDPITPEQARAEVVDAAREVVRDLHADVTEALFRYESCNDQGEPPFRGVVMMSFWMPGVPHDQPADPQRVIAEMTAHGWSTDSDFISHSPTLRKGDVNAIVTVVPPARPGQTFHSHVGVDLNGQCRDTFDHRKDRSILSVDVSSEVS</sequence>
<dbReference type="RefSeq" id="WP_225397758.1">
    <property type="nucleotide sequence ID" value="NZ_JAYJJQ010000030.1"/>
</dbReference>
<accession>A0ABU5Z2H9</accession>
<keyword evidence="2" id="KW-1185">Reference proteome</keyword>
<dbReference type="PROSITE" id="PS51257">
    <property type="entry name" value="PROKAR_LIPOPROTEIN"/>
    <property type="match status" value="1"/>
</dbReference>
<evidence type="ECO:0008006" key="3">
    <source>
        <dbReference type="Google" id="ProtNLM"/>
    </source>
</evidence>
<evidence type="ECO:0000313" key="1">
    <source>
        <dbReference type="EMBL" id="MEB3071606.1"/>
    </source>
</evidence>
<protein>
    <recommendedName>
        <fullName evidence="3">Lipoprotein LppJ</fullName>
    </recommendedName>
</protein>
<dbReference type="EMBL" id="JAYJJQ010000030">
    <property type="protein sequence ID" value="MEB3071606.1"/>
    <property type="molecule type" value="Genomic_DNA"/>
</dbReference>
<gene>
    <name evidence="1" type="ORF">K5L39_20730</name>
</gene>
<comment type="caution">
    <text evidence="1">The sequence shown here is derived from an EMBL/GenBank/DDBJ whole genome shotgun (WGS) entry which is preliminary data.</text>
</comment>
<dbReference type="Proteomes" id="UP001299283">
    <property type="component" value="Unassembled WGS sequence"/>
</dbReference>